<protein>
    <recommendedName>
        <fullName evidence="1">TNase-like domain-containing protein</fullName>
    </recommendedName>
</protein>
<comment type="caution">
    <text evidence="2">The sequence shown here is derived from an EMBL/GenBank/DDBJ whole genome shotgun (WGS) entry which is preliminary data.</text>
</comment>
<dbReference type="InterPro" id="IPR016071">
    <property type="entry name" value="Staphylococal_nuclease_OB-fold"/>
</dbReference>
<name>A0A8J4AUQ5_9CHLO</name>
<dbReference type="Proteomes" id="UP000747399">
    <property type="component" value="Unassembled WGS sequence"/>
</dbReference>
<evidence type="ECO:0000313" key="2">
    <source>
        <dbReference type="EMBL" id="GIL48098.1"/>
    </source>
</evidence>
<sequence length="293" mass="31067">MQLRCKCTPTSVASRRRVRVFTPKCCTSQKFDASISQIASLTGRTLLAGFASCIVLASSAVAADAPKVIEGPARVVDGDTLVVNGDRIRLYGVDAPESAQQCLDARGSSYPCGLVSKDALAKKVGSSPVRCEVKNTDQYGRSVSVCSLKALAGAEDLNAWLVNNGFAVAYRQYSKEYVPLEDAAHTASKGIWQGQFQVPSEWRKANKRTEGGPVASAVAYAPPAAAVAAGGDPVPQCANGPAIKGNINASGEKIYHVPSGRFYDSVRIDLKDGERFFCTETEAKTAGWRPSAQ</sequence>
<dbReference type="Gene3D" id="2.40.50.90">
    <property type="match status" value="1"/>
</dbReference>
<dbReference type="InterPro" id="IPR035437">
    <property type="entry name" value="SNase_OB-fold_sf"/>
</dbReference>
<proteinExistence type="predicted"/>
<feature type="domain" description="TNase-like" evidence="1">
    <location>
        <begin position="74"/>
        <end position="194"/>
    </location>
</feature>
<dbReference type="PANTHER" id="PTHR12302">
    <property type="entry name" value="EBNA2 BINDING PROTEIN P100"/>
    <property type="match status" value="1"/>
</dbReference>
<keyword evidence="3" id="KW-1185">Reference proteome</keyword>
<gene>
    <name evidence="2" type="ORF">Vafri_4794</name>
</gene>
<dbReference type="EMBL" id="BNCO01000005">
    <property type="protein sequence ID" value="GIL48098.1"/>
    <property type="molecule type" value="Genomic_DNA"/>
</dbReference>
<dbReference type="PROSITE" id="PS50830">
    <property type="entry name" value="TNASE_3"/>
    <property type="match status" value="1"/>
</dbReference>
<reference evidence="2" key="1">
    <citation type="journal article" date="2021" name="Proc. Natl. Acad. Sci. U.S.A.">
        <title>Three genomes in the algal genus Volvox reveal the fate of a haploid sex-determining region after a transition to homothallism.</title>
        <authorList>
            <person name="Yamamoto K."/>
            <person name="Hamaji T."/>
            <person name="Kawai-Toyooka H."/>
            <person name="Matsuzaki R."/>
            <person name="Takahashi F."/>
            <person name="Nishimura Y."/>
            <person name="Kawachi M."/>
            <person name="Noguchi H."/>
            <person name="Minakuchi Y."/>
            <person name="Umen J.G."/>
            <person name="Toyoda A."/>
            <person name="Nozaki H."/>
        </authorList>
    </citation>
    <scope>NUCLEOTIDE SEQUENCE</scope>
    <source>
        <strain evidence="2">NIES-3780</strain>
    </source>
</reference>
<evidence type="ECO:0000313" key="3">
    <source>
        <dbReference type="Proteomes" id="UP000747399"/>
    </source>
</evidence>
<dbReference type="SMART" id="SM00318">
    <property type="entry name" value="SNc"/>
    <property type="match status" value="1"/>
</dbReference>
<dbReference type="SUPFAM" id="SSF50199">
    <property type="entry name" value="Staphylococcal nuclease"/>
    <property type="match status" value="1"/>
</dbReference>
<accession>A0A8J4AUQ5</accession>
<organism evidence="2 3">
    <name type="scientific">Volvox africanus</name>
    <dbReference type="NCBI Taxonomy" id="51714"/>
    <lineage>
        <taxon>Eukaryota</taxon>
        <taxon>Viridiplantae</taxon>
        <taxon>Chlorophyta</taxon>
        <taxon>core chlorophytes</taxon>
        <taxon>Chlorophyceae</taxon>
        <taxon>CS clade</taxon>
        <taxon>Chlamydomonadales</taxon>
        <taxon>Volvocaceae</taxon>
        <taxon>Volvox</taxon>
    </lineage>
</organism>
<dbReference type="Pfam" id="PF00565">
    <property type="entry name" value="SNase"/>
    <property type="match status" value="1"/>
</dbReference>
<evidence type="ECO:0000259" key="1">
    <source>
        <dbReference type="PROSITE" id="PS50830"/>
    </source>
</evidence>
<dbReference type="PANTHER" id="PTHR12302:SF26">
    <property type="entry name" value="BLR1266 PROTEIN"/>
    <property type="match status" value="1"/>
</dbReference>
<dbReference type="AlphaFoldDB" id="A0A8J4AUQ5"/>